<dbReference type="GO" id="GO:0005801">
    <property type="term" value="C:cis-Golgi network"/>
    <property type="evidence" value="ECO:0007669"/>
    <property type="project" value="InterPro"/>
</dbReference>
<dbReference type="InterPro" id="IPR018856">
    <property type="entry name" value="Stn1_N"/>
</dbReference>
<dbReference type="GO" id="GO:0007030">
    <property type="term" value="P:Golgi organization"/>
    <property type="evidence" value="ECO:0007669"/>
    <property type="project" value="TreeGrafter"/>
</dbReference>
<dbReference type="InterPro" id="IPR007265">
    <property type="entry name" value="COG_su3"/>
</dbReference>
<dbReference type="Pfam" id="PF04136">
    <property type="entry name" value="COG3_N"/>
    <property type="match status" value="1"/>
</dbReference>
<accession>A0A9P6WK64</accession>
<feature type="domain" description="Conserved oligomeric Golgi complex subunit 3 N-terminal" evidence="12">
    <location>
        <begin position="388"/>
        <end position="533"/>
    </location>
</feature>
<evidence type="ECO:0000256" key="9">
    <source>
        <dbReference type="ARBA" id="ARBA00023034"/>
    </source>
</evidence>
<reference evidence="15" key="1">
    <citation type="submission" date="2020-11" db="EMBL/GenBank/DDBJ databases">
        <title>Kefir isolates.</title>
        <authorList>
            <person name="Marcisauskas S."/>
            <person name="Kim Y."/>
            <person name="Blasche S."/>
        </authorList>
    </citation>
    <scope>NUCLEOTIDE SEQUENCE</scope>
    <source>
        <strain evidence="15">Olga-1</strain>
    </source>
</reference>
<gene>
    <name evidence="15" type="primary">COG3</name>
    <name evidence="15" type="ORF">C6P40_002619</name>
</gene>
<keyword evidence="8" id="KW-0653">Protein transport</keyword>
<dbReference type="PANTHER" id="PTHR13302">
    <property type="entry name" value="CONSERVED OLIGOMERIC GOLGI COMPLEX COMPONENT 3"/>
    <property type="match status" value="1"/>
</dbReference>
<keyword evidence="7" id="KW-0779">Telomere</keyword>
<dbReference type="EMBL" id="PUHW01000291">
    <property type="protein sequence ID" value="KAG0687248.1"/>
    <property type="molecule type" value="Genomic_DNA"/>
</dbReference>
<evidence type="ECO:0000259" key="14">
    <source>
        <dbReference type="Pfam" id="PF20671"/>
    </source>
</evidence>
<name>A0A9P6WK64_9ASCO</name>
<dbReference type="PANTHER" id="PTHR13302:SF8">
    <property type="entry name" value="CONSERVED OLIGOMERIC GOLGI COMPLEX SUBUNIT 3"/>
    <property type="match status" value="1"/>
</dbReference>
<dbReference type="Pfam" id="PF10451">
    <property type="entry name" value="Stn1"/>
    <property type="match status" value="1"/>
</dbReference>
<evidence type="ECO:0000256" key="11">
    <source>
        <dbReference type="ARBA" id="ARBA00031339"/>
    </source>
</evidence>
<organism evidence="15 16">
    <name type="scientific">Pichia californica</name>
    <dbReference type="NCBI Taxonomy" id="460514"/>
    <lineage>
        <taxon>Eukaryota</taxon>
        <taxon>Fungi</taxon>
        <taxon>Dikarya</taxon>
        <taxon>Ascomycota</taxon>
        <taxon>Saccharomycotina</taxon>
        <taxon>Pichiomycetes</taxon>
        <taxon>Pichiales</taxon>
        <taxon>Pichiaceae</taxon>
        <taxon>Pichia</taxon>
    </lineage>
</organism>
<dbReference type="InterPro" id="IPR048320">
    <property type="entry name" value="COG3_N"/>
</dbReference>
<evidence type="ECO:0000313" key="16">
    <source>
        <dbReference type="Proteomes" id="UP000697127"/>
    </source>
</evidence>
<evidence type="ECO:0000256" key="1">
    <source>
        <dbReference type="ARBA" id="ARBA00004395"/>
    </source>
</evidence>
<keyword evidence="16" id="KW-1185">Reference proteome</keyword>
<keyword evidence="9" id="KW-0333">Golgi apparatus</keyword>
<dbReference type="Proteomes" id="UP000697127">
    <property type="component" value="Unassembled WGS sequence"/>
</dbReference>
<evidence type="ECO:0000256" key="8">
    <source>
        <dbReference type="ARBA" id="ARBA00022927"/>
    </source>
</evidence>
<dbReference type="GO" id="GO:0000139">
    <property type="term" value="C:Golgi membrane"/>
    <property type="evidence" value="ECO:0007669"/>
    <property type="project" value="UniProtKB-SubCell"/>
</dbReference>
<dbReference type="AlphaFoldDB" id="A0A9P6WK64"/>
<keyword evidence="10" id="KW-0472">Membrane</keyword>
<evidence type="ECO:0000256" key="5">
    <source>
        <dbReference type="ARBA" id="ARBA00022448"/>
    </source>
</evidence>
<dbReference type="InterPro" id="IPR048685">
    <property type="entry name" value="COG3_C"/>
</dbReference>
<dbReference type="Pfam" id="PF20671">
    <property type="entry name" value="COG3_C"/>
    <property type="match status" value="1"/>
</dbReference>
<protein>
    <recommendedName>
        <fullName evidence="4">Conserved oligomeric Golgi complex subunit 3</fullName>
    </recommendedName>
    <alternativeName>
        <fullName evidence="11">Component of oligomeric Golgi complex 3</fullName>
    </alternativeName>
</protein>
<keyword evidence="5" id="KW-0813">Transport</keyword>
<feature type="domain" description="CST complex subunit Stn1 N-terminal" evidence="13">
    <location>
        <begin position="67"/>
        <end position="245"/>
    </location>
</feature>
<comment type="subcellular location">
    <subcellularLocation>
        <location evidence="2">Chromosome</location>
        <location evidence="2">Telomere</location>
    </subcellularLocation>
    <subcellularLocation>
        <location evidence="1">Golgi apparatus membrane</location>
        <topology evidence="1">Peripheral membrane protein</topology>
    </subcellularLocation>
</comment>
<evidence type="ECO:0000256" key="3">
    <source>
        <dbReference type="ARBA" id="ARBA00009936"/>
    </source>
</evidence>
<dbReference type="Gene3D" id="2.40.50.1040">
    <property type="match status" value="1"/>
</dbReference>
<sequence length="1097" mass="127619">MELIRAAKKKLLQNASIDTAVGDSRVAFRIRDDTNNKIDYYVPDIFHLSWTLQDDINLEICMNDLMNCKRVTDVYKNDGFKAESEHVIMFGNWPIKKIKIVGKVISCECRDLNWVVYIDDGSYEKGNGCLEIHINKYVWATMELEGSSIGLQQGWSIAVYGHVRIIRYDEYQVIIDADRVSITGMKSGEDLLQQIEWWNKVIIQRKKLSFPWVIDMNTQDAMEALRSLEIREENEKKSIPLDCSNHNSNVINLDDDEYEAKVVNSKYGKSLSIDEYATLEFSRPFTVNVATPTPLDKSSQTISAGSIATKTNRNRSHSFNDIPILHKESLFAILTPLTENEKNAIWKNQEELNENNIDFELPDEIIMEDLESNIHNEMSILKTREFNDFLLQTKSQNNVFISDVEDIIFKLESLLKIHSNVTIQTRDFQSESTSLIEELDSYETLYNDLQSKFIIFQDLESIVKRLNTANNSKIVLKSSFHENILIKLDTCLESVNDPSHAKYKDIDSYKYRFRQCMIRALTLIRNFLINYLKTVETKIISQINNLPKDKYTKQNSVVIDALINKNFVDNLSSFYNLFIEIYKRSNGSDDYFNLLDDVYNQYFKTRSFLITTYIIHNFTQNIDFNTEILSLTNINLKFFTKLIEKEFEIFKNLFFLTPNEITENIDNSANLTAAHKFFESILDPLYYLLRNKILRETKINSLCELINLVRSYTELENESIEFSQYIDIQHQNRIDYEELLKPILEDTQTRLVFRIHKFVETNIVNYKKTGKELIISNKPITETNESSTNDDYIDNNLIVNSNLIYPPIINSIKLLTKIYQLLNQPVFDDITSSVVHLSLLSLENNFSNNSTIDCKLYEIRSLILFKEYINSFEIEHARKETTLDFSGLKKLYTKFIGRKQMIELKSTEHESLFNLILGSIPKVVNDYVDCRIELQIELRNVVHEFIKLTSKNFIEPLFKSSIDTLTPEILQNINEKLILNIKSELPRLKSLIKEFIRDTKTSTFLLDGIQEEIQSEYTAFYTNVNESGKGDVIAELMEVEYLNKAWTDTVKLLFIDEENEEANGNSEEFKDIQKDIDAIIDEPLDMDTNSSIVTSAM</sequence>
<dbReference type="GO" id="GO:0017119">
    <property type="term" value="C:Golgi transport complex"/>
    <property type="evidence" value="ECO:0007669"/>
    <property type="project" value="TreeGrafter"/>
</dbReference>
<dbReference type="GO" id="GO:0006891">
    <property type="term" value="P:intra-Golgi vesicle-mediated transport"/>
    <property type="evidence" value="ECO:0007669"/>
    <property type="project" value="TreeGrafter"/>
</dbReference>
<proteinExistence type="inferred from homology"/>
<evidence type="ECO:0000256" key="2">
    <source>
        <dbReference type="ARBA" id="ARBA00004574"/>
    </source>
</evidence>
<comment type="caution">
    <text evidence="15">The sequence shown here is derived from an EMBL/GenBank/DDBJ whole genome shotgun (WGS) entry which is preliminary data.</text>
</comment>
<dbReference type="GO" id="GO:0032258">
    <property type="term" value="P:cytoplasm to vacuole targeting by the Cvt pathway"/>
    <property type="evidence" value="ECO:0007669"/>
    <property type="project" value="TreeGrafter"/>
</dbReference>
<evidence type="ECO:0000256" key="6">
    <source>
        <dbReference type="ARBA" id="ARBA00022454"/>
    </source>
</evidence>
<evidence type="ECO:0000256" key="4">
    <source>
        <dbReference type="ARBA" id="ARBA00020976"/>
    </source>
</evidence>
<feature type="domain" description="Conserved oligomeric Golgi complex subunit 3 C-terminal" evidence="14">
    <location>
        <begin position="561"/>
        <end position="887"/>
    </location>
</feature>
<dbReference type="GO" id="GO:0006914">
    <property type="term" value="P:autophagy"/>
    <property type="evidence" value="ECO:0007669"/>
    <property type="project" value="TreeGrafter"/>
</dbReference>
<evidence type="ECO:0000313" key="15">
    <source>
        <dbReference type="EMBL" id="KAG0687248.1"/>
    </source>
</evidence>
<evidence type="ECO:0000259" key="12">
    <source>
        <dbReference type="Pfam" id="PF04136"/>
    </source>
</evidence>
<dbReference type="GO" id="GO:0000781">
    <property type="term" value="C:chromosome, telomeric region"/>
    <property type="evidence" value="ECO:0007669"/>
    <property type="project" value="UniProtKB-SubCell"/>
</dbReference>
<keyword evidence="6" id="KW-0158">Chromosome</keyword>
<comment type="similarity">
    <text evidence="3">Belongs to the COG3 family.</text>
</comment>
<evidence type="ECO:0000256" key="7">
    <source>
        <dbReference type="ARBA" id="ARBA00022895"/>
    </source>
</evidence>
<evidence type="ECO:0000259" key="13">
    <source>
        <dbReference type="Pfam" id="PF10451"/>
    </source>
</evidence>
<evidence type="ECO:0000256" key="10">
    <source>
        <dbReference type="ARBA" id="ARBA00023136"/>
    </source>
</evidence>